<reference evidence="7 8" key="1">
    <citation type="submission" date="2018-02" db="EMBL/GenBank/DDBJ databases">
        <title>Genome sequence of the basidiomycete white-rot fungus Phlebia centrifuga.</title>
        <authorList>
            <person name="Granchi Z."/>
            <person name="Peng M."/>
            <person name="de Vries R.P."/>
            <person name="Hilden K."/>
            <person name="Makela M.R."/>
            <person name="Grigoriev I."/>
            <person name="Riley R."/>
        </authorList>
    </citation>
    <scope>NUCLEOTIDE SEQUENCE [LARGE SCALE GENOMIC DNA]</scope>
    <source>
        <strain evidence="7 8">FBCC195</strain>
    </source>
</reference>
<comment type="caution">
    <text evidence="7">The sequence shown here is derived from an EMBL/GenBank/DDBJ whole genome shotgun (WGS) entry which is preliminary data.</text>
</comment>
<organism evidence="7 8">
    <name type="scientific">Hermanssonia centrifuga</name>
    <dbReference type="NCBI Taxonomy" id="98765"/>
    <lineage>
        <taxon>Eukaryota</taxon>
        <taxon>Fungi</taxon>
        <taxon>Dikarya</taxon>
        <taxon>Basidiomycota</taxon>
        <taxon>Agaricomycotina</taxon>
        <taxon>Agaricomycetes</taxon>
        <taxon>Polyporales</taxon>
        <taxon>Meruliaceae</taxon>
        <taxon>Hermanssonia</taxon>
    </lineage>
</organism>
<evidence type="ECO:0000256" key="5">
    <source>
        <dbReference type="ARBA" id="ARBA00023180"/>
    </source>
</evidence>
<dbReference type="Pfam" id="PF00450">
    <property type="entry name" value="Peptidase_S10"/>
    <property type="match status" value="1"/>
</dbReference>
<dbReference type="SUPFAM" id="SSF53474">
    <property type="entry name" value="alpha/beta-Hydrolases"/>
    <property type="match status" value="1"/>
</dbReference>
<dbReference type="Proteomes" id="UP000186601">
    <property type="component" value="Unassembled WGS sequence"/>
</dbReference>
<protein>
    <recommendedName>
        <fullName evidence="6">Carboxypeptidase</fullName>
        <ecNumber evidence="6">3.4.16.-</ecNumber>
    </recommendedName>
</protein>
<keyword evidence="6" id="KW-0732">Signal</keyword>
<dbReference type="PRINTS" id="PR00724">
    <property type="entry name" value="CRBOXYPTASEC"/>
</dbReference>
<evidence type="ECO:0000256" key="2">
    <source>
        <dbReference type="ARBA" id="ARBA00022645"/>
    </source>
</evidence>
<dbReference type="InterPro" id="IPR018202">
    <property type="entry name" value="Ser_caboxypep_ser_AS"/>
</dbReference>
<comment type="similarity">
    <text evidence="1 6">Belongs to the peptidase S10 family.</text>
</comment>
<evidence type="ECO:0000256" key="1">
    <source>
        <dbReference type="ARBA" id="ARBA00009431"/>
    </source>
</evidence>
<accession>A0A2R6NKC8</accession>
<dbReference type="STRING" id="98765.A0A2R6NKC8"/>
<dbReference type="InterPro" id="IPR029058">
    <property type="entry name" value="AB_hydrolase_fold"/>
</dbReference>
<evidence type="ECO:0000313" key="7">
    <source>
        <dbReference type="EMBL" id="PSR72472.1"/>
    </source>
</evidence>
<feature type="chain" id="PRO_5015214665" description="Carboxypeptidase" evidence="6">
    <location>
        <begin position="21"/>
        <end position="440"/>
    </location>
</feature>
<gene>
    <name evidence="7" type="ORF">PHLCEN_2v11686</name>
</gene>
<dbReference type="OrthoDB" id="443318at2759"/>
<evidence type="ECO:0000256" key="4">
    <source>
        <dbReference type="ARBA" id="ARBA00022801"/>
    </source>
</evidence>
<keyword evidence="3 6" id="KW-0645">Protease</keyword>
<dbReference type="PANTHER" id="PTHR11802">
    <property type="entry name" value="SERINE PROTEASE FAMILY S10 SERINE CARBOXYPEPTIDASE"/>
    <property type="match status" value="1"/>
</dbReference>
<keyword evidence="4 6" id="KW-0378">Hydrolase</keyword>
<feature type="signal peptide" evidence="6">
    <location>
        <begin position="1"/>
        <end position="20"/>
    </location>
</feature>
<keyword evidence="5" id="KW-0325">Glycoprotein</keyword>
<dbReference type="AlphaFoldDB" id="A0A2R6NKC8"/>
<proteinExistence type="inferred from homology"/>
<evidence type="ECO:0000313" key="8">
    <source>
        <dbReference type="Proteomes" id="UP000186601"/>
    </source>
</evidence>
<keyword evidence="2 6" id="KW-0121">Carboxypeptidase</keyword>
<dbReference type="InterPro" id="IPR001563">
    <property type="entry name" value="Peptidase_S10"/>
</dbReference>
<evidence type="ECO:0000256" key="3">
    <source>
        <dbReference type="ARBA" id="ARBA00022670"/>
    </source>
</evidence>
<dbReference type="PANTHER" id="PTHR11802:SF479">
    <property type="entry name" value="CARBOXYPEPTIDASE"/>
    <property type="match status" value="1"/>
</dbReference>
<dbReference type="GO" id="GO:0006508">
    <property type="term" value="P:proteolysis"/>
    <property type="evidence" value="ECO:0007669"/>
    <property type="project" value="UniProtKB-KW"/>
</dbReference>
<name>A0A2R6NKC8_9APHY</name>
<dbReference type="EC" id="3.4.16.-" evidence="6"/>
<dbReference type="PROSITE" id="PS00131">
    <property type="entry name" value="CARBOXYPEPT_SER_SER"/>
    <property type="match status" value="1"/>
</dbReference>
<dbReference type="GO" id="GO:0004185">
    <property type="term" value="F:serine-type carboxypeptidase activity"/>
    <property type="evidence" value="ECO:0007669"/>
    <property type="project" value="UniProtKB-UniRule"/>
</dbReference>
<evidence type="ECO:0000256" key="6">
    <source>
        <dbReference type="RuleBase" id="RU361156"/>
    </source>
</evidence>
<sequence length="440" mass="49497">MFSGLFGLLVLTTAFDQARGQAFASSPQDYTGKPSTGFSPEWQTYFQVTSSLPNVTFPLNRNWAGNIPVDRHEHPNNTLFFWGFEKENGSLTAAANEREDEPWGIWLNGGPGSSSMLGLLFENGPLHIQNNYSMASNNFSWHQLADYIWVDQPVGTGWSTCDQKGFVADEDQVGEDFMGFLGNLVKVFPSLKTRPLYLTGESYAGTYIPYITKAYFGSPDPPVNLAKIVIGDGTIGSEVEFEVMPVVCSDILLTKLLKNEPVVSQVTVIETYPQLIGYDTEVYEYFKAQSHVCGFDLNLTYPQDGHFPSLTFEDSRLAPVRKSSSSERTKKQTLVKRALEVDSHMVKRNLKARSLDAGAERIQKRDQWKREFVDQANETAVLDPYYGCDLYDELMDYALNFSLPWNNVTRAALHAPSKDWVDSIFYPFGMTPLFLVSCLR</sequence>
<dbReference type="Gene3D" id="3.40.50.1820">
    <property type="entry name" value="alpha/beta hydrolase"/>
    <property type="match status" value="1"/>
</dbReference>
<keyword evidence="8" id="KW-1185">Reference proteome</keyword>
<dbReference type="EMBL" id="MLYV02001176">
    <property type="protein sequence ID" value="PSR72472.1"/>
    <property type="molecule type" value="Genomic_DNA"/>
</dbReference>